<protein>
    <submittedName>
        <fullName evidence="1">Uncharacterized protein</fullName>
    </submittedName>
</protein>
<dbReference type="AlphaFoldDB" id="A0A8S1NKU7"/>
<sequence length="66" mass="7612">MVSQKSFWVSLRFFMMPQLIYVIRMSLKKDQGYLKDTQEVLSISNGTDYLEGGTDYLITQLALDLA</sequence>
<name>A0A8S1NKU7_9CILI</name>
<proteinExistence type="predicted"/>
<evidence type="ECO:0000313" key="1">
    <source>
        <dbReference type="EMBL" id="CAD8090831.1"/>
    </source>
</evidence>
<evidence type="ECO:0000313" key="2">
    <source>
        <dbReference type="Proteomes" id="UP000692954"/>
    </source>
</evidence>
<dbReference type="Proteomes" id="UP000692954">
    <property type="component" value="Unassembled WGS sequence"/>
</dbReference>
<gene>
    <name evidence="1" type="ORF">PSON_ATCC_30995.1.T0560212</name>
</gene>
<organism evidence="1 2">
    <name type="scientific">Paramecium sonneborni</name>
    <dbReference type="NCBI Taxonomy" id="65129"/>
    <lineage>
        <taxon>Eukaryota</taxon>
        <taxon>Sar</taxon>
        <taxon>Alveolata</taxon>
        <taxon>Ciliophora</taxon>
        <taxon>Intramacronucleata</taxon>
        <taxon>Oligohymenophorea</taxon>
        <taxon>Peniculida</taxon>
        <taxon>Parameciidae</taxon>
        <taxon>Paramecium</taxon>
    </lineage>
</organism>
<comment type="caution">
    <text evidence="1">The sequence shown here is derived from an EMBL/GenBank/DDBJ whole genome shotgun (WGS) entry which is preliminary data.</text>
</comment>
<reference evidence="1" key="1">
    <citation type="submission" date="2021-01" db="EMBL/GenBank/DDBJ databases">
        <authorList>
            <consortium name="Genoscope - CEA"/>
            <person name="William W."/>
        </authorList>
    </citation>
    <scope>NUCLEOTIDE SEQUENCE</scope>
</reference>
<accession>A0A8S1NKU7</accession>
<dbReference type="EMBL" id="CAJJDN010000056">
    <property type="protein sequence ID" value="CAD8090831.1"/>
    <property type="molecule type" value="Genomic_DNA"/>
</dbReference>
<keyword evidence="2" id="KW-1185">Reference proteome</keyword>